<keyword evidence="2" id="KW-0812">Transmembrane</keyword>
<feature type="transmembrane region" description="Helical" evidence="2">
    <location>
        <begin position="20"/>
        <end position="41"/>
    </location>
</feature>
<evidence type="ECO:0000313" key="3">
    <source>
        <dbReference type="EMBL" id="JAD95588.1"/>
    </source>
</evidence>
<reference evidence="3" key="2">
    <citation type="journal article" date="2015" name="Data Brief">
        <title>Shoot transcriptome of the giant reed, Arundo donax.</title>
        <authorList>
            <person name="Barrero R.A."/>
            <person name="Guerrero F.D."/>
            <person name="Moolhuijzen P."/>
            <person name="Goolsby J.A."/>
            <person name="Tidwell J."/>
            <person name="Bellgard S.E."/>
            <person name="Bellgard M.I."/>
        </authorList>
    </citation>
    <scope>NUCLEOTIDE SEQUENCE</scope>
    <source>
        <tissue evidence="3">Shoot tissue taken approximately 20 cm above the soil surface</tissue>
    </source>
</reference>
<accession>A0A0A9E9C5</accession>
<dbReference type="EMBL" id="GBRH01202307">
    <property type="protein sequence ID" value="JAD95588.1"/>
    <property type="molecule type" value="Transcribed_RNA"/>
</dbReference>
<keyword evidence="2" id="KW-0472">Membrane</keyword>
<sequence>MRSASAARYFSNPIVVKPFSFFMSTALFMGVLPYFFCSLGWHQKRFLTPQEKKDKERENGRRRDCLMSSS</sequence>
<dbReference type="AlphaFoldDB" id="A0A0A9E9C5"/>
<evidence type="ECO:0000256" key="2">
    <source>
        <dbReference type="SAM" id="Phobius"/>
    </source>
</evidence>
<protein>
    <submittedName>
        <fullName evidence="3">Uncharacterized protein</fullName>
    </submittedName>
</protein>
<name>A0A0A9E9C5_ARUDO</name>
<proteinExistence type="predicted"/>
<evidence type="ECO:0000256" key="1">
    <source>
        <dbReference type="SAM" id="MobiDB-lite"/>
    </source>
</evidence>
<organism evidence="3">
    <name type="scientific">Arundo donax</name>
    <name type="common">Giant reed</name>
    <name type="synonym">Donax arundinaceus</name>
    <dbReference type="NCBI Taxonomy" id="35708"/>
    <lineage>
        <taxon>Eukaryota</taxon>
        <taxon>Viridiplantae</taxon>
        <taxon>Streptophyta</taxon>
        <taxon>Embryophyta</taxon>
        <taxon>Tracheophyta</taxon>
        <taxon>Spermatophyta</taxon>
        <taxon>Magnoliopsida</taxon>
        <taxon>Liliopsida</taxon>
        <taxon>Poales</taxon>
        <taxon>Poaceae</taxon>
        <taxon>PACMAD clade</taxon>
        <taxon>Arundinoideae</taxon>
        <taxon>Arundineae</taxon>
        <taxon>Arundo</taxon>
    </lineage>
</organism>
<feature type="region of interest" description="Disordered" evidence="1">
    <location>
        <begin position="50"/>
        <end position="70"/>
    </location>
</feature>
<keyword evidence="2" id="KW-1133">Transmembrane helix</keyword>
<reference evidence="3" key="1">
    <citation type="submission" date="2014-09" db="EMBL/GenBank/DDBJ databases">
        <authorList>
            <person name="Magalhaes I.L.F."/>
            <person name="Oliveira U."/>
            <person name="Santos F.R."/>
            <person name="Vidigal T.H.D.A."/>
            <person name="Brescovit A.D."/>
            <person name="Santos A.J."/>
        </authorList>
    </citation>
    <scope>NUCLEOTIDE SEQUENCE</scope>
    <source>
        <tissue evidence="3">Shoot tissue taken approximately 20 cm above the soil surface</tissue>
    </source>
</reference>